<dbReference type="Pfam" id="PF07536">
    <property type="entry name" value="HWE_HK"/>
    <property type="match status" value="1"/>
</dbReference>
<evidence type="ECO:0000256" key="7">
    <source>
        <dbReference type="ARBA" id="ARBA00022840"/>
    </source>
</evidence>
<dbReference type="AlphaFoldDB" id="A0A2P7SM43"/>
<feature type="transmembrane region" description="Helical" evidence="8">
    <location>
        <begin position="21"/>
        <end position="40"/>
    </location>
</feature>
<reference evidence="10 11" key="1">
    <citation type="submission" date="2018-03" db="EMBL/GenBank/DDBJ databases">
        <title>The draft genome of Mesorhizobium soli JCM 19897.</title>
        <authorList>
            <person name="Li L."/>
            <person name="Liu L."/>
            <person name="Liang L."/>
            <person name="Wang T."/>
            <person name="Zhang X."/>
        </authorList>
    </citation>
    <scope>NUCLEOTIDE SEQUENCE [LARGE SCALE GENOMIC DNA]</scope>
    <source>
        <strain evidence="10 11">JCM 19897</strain>
    </source>
</reference>
<comment type="catalytic activity">
    <reaction evidence="1">
        <text>ATP + protein L-histidine = ADP + protein N-phospho-L-histidine.</text>
        <dbReference type="EC" id="2.7.13.3"/>
    </reaction>
</comment>
<keyword evidence="6 10" id="KW-0418">Kinase</keyword>
<evidence type="ECO:0000259" key="9">
    <source>
        <dbReference type="SMART" id="SM00911"/>
    </source>
</evidence>
<sequence>MLSAGEVDAKIRRLFTSNRAWLPYLLFGAAYSALFALGVYTDYNSVLALAWPANAFMLGMLVRFPMLARPLGWIACLAGLVIALPIIGFGIVEGARLAAYNFGVVAVGYSLLSSFSRVDQRLERPISVFYMLSAVVPASLYAGIVGSILSGRVFSTPETVNAFQYWFSVELLNQLAFLPMILTLPQQGHWTRQLPLTLHDLAPIIVLIVSAAAGTLFGGLAALAFPVPALLLCAISYRVFLTAVLTFAYCAWTVTATTLAYVDLSNINHSLVLSIAIGRALVTLGPLIISTTTATRNEVLEQLRYLAAEREIVSNELEHRIKNLFALVNGLIGLSIRDNPDLRPLADTLKNRLVALQHAHGLIRTMNTSPNAAGELTSLKELIGVLLRPYEGGSEKQLVIDGDDVFIDSGTVTLLALVFHELATNSAKYGALSDPNGTLEVHIKRHVDALHMKWIERVSRASNQPAAGDSGFGSRLLDLTIKSQLQGSYTRNRTMGGVSVEIILPSKLFHRIGSR</sequence>
<organism evidence="10 11">
    <name type="scientific">Pseudaminobacter soli</name>
    <name type="common">ex Li et al. 2025</name>
    <dbReference type="NCBI Taxonomy" id="1295366"/>
    <lineage>
        <taxon>Bacteria</taxon>
        <taxon>Pseudomonadati</taxon>
        <taxon>Pseudomonadota</taxon>
        <taxon>Alphaproteobacteria</taxon>
        <taxon>Hyphomicrobiales</taxon>
        <taxon>Phyllobacteriaceae</taxon>
        <taxon>Pseudaminobacter</taxon>
    </lineage>
</organism>
<keyword evidence="11" id="KW-1185">Reference proteome</keyword>
<keyword evidence="8" id="KW-0472">Membrane</keyword>
<evidence type="ECO:0000313" key="11">
    <source>
        <dbReference type="Proteomes" id="UP000240653"/>
    </source>
</evidence>
<keyword evidence="4" id="KW-0808">Transferase</keyword>
<keyword evidence="7" id="KW-0067">ATP-binding</keyword>
<keyword evidence="8" id="KW-1133">Transmembrane helix</keyword>
<dbReference type="RefSeq" id="WP_106721867.1">
    <property type="nucleotide sequence ID" value="NZ_PXYL01000001.1"/>
</dbReference>
<evidence type="ECO:0000256" key="6">
    <source>
        <dbReference type="ARBA" id="ARBA00022777"/>
    </source>
</evidence>
<keyword evidence="5" id="KW-0547">Nucleotide-binding</keyword>
<keyword evidence="3" id="KW-0597">Phosphoprotein</keyword>
<proteinExistence type="predicted"/>
<dbReference type="PANTHER" id="PTHR41523:SF8">
    <property type="entry name" value="ETHYLENE RESPONSE SENSOR PROTEIN"/>
    <property type="match status" value="1"/>
</dbReference>
<dbReference type="GO" id="GO:0005524">
    <property type="term" value="F:ATP binding"/>
    <property type="evidence" value="ECO:0007669"/>
    <property type="project" value="UniProtKB-KW"/>
</dbReference>
<feature type="transmembrane region" description="Helical" evidence="8">
    <location>
        <begin position="71"/>
        <end position="92"/>
    </location>
</feature>
<dbReference type="InterPro" id="IPR011102">
    <property type="entry name" value="Sig_transdc_His_kinase_HWE"/>
</dbReference>
<gene>
    <name evidence="10" type="ORF">C7I85_00015</name>
</gene>
<dbReference type="OrthoDB" id="9816309at2"/>
<keyword evidence="8" id="KW-0812">Transmembrane</keyword>
<feature type="transmembrane region" description="Helical" evidence="8">
    <location>
        <begin position="271"/>
        <end position="289"/>
    </location>
</feature>
<dbReference type="GO" id="GO:0004673">
    <property type="term" value="F:protein histidine kinase activity"/>
    <property type="evidence" value="ECO:0007669"/>
    <property type="project" value="UniProtKB-EC"/>
</dbReference>
<evidence type="ECO:0000256" key="4">
    <source>
        <dbReference type="ARBA" id="ARBA00022679"/>
    </source>
</evidence>
<evidence type="ECO:0000256" key="1">
    <source>
        <dbReference type="ARBA" id="ARBA00000085"/>
    </source>
</evidence>
<feature type="domain" description="Signal transduction histidine kinase HWE region" evidence="9">
    <location>
        <begin position="316"/>
        <end position="404"/>
    </location>
</feature>
<comment type="caution">
    <text evidence="10">The sequence shown here is derived from an EMBL/GenBank/DDBJ whole genome shotgun (WGS) entry which is preliminary data.</text>
</comment>
<evidence type="ECO:0000256" key="5">
    <source>
        <dbReference type="ARBA" id="ARBA00022741"/>
    </source>
</evidence>
<dbReference type="Proteomes" id="UP000240653">
    <property type="component" value="Unassembled WGS sequence"/>
</dbReference>
<name>A0A2P7SM43_9HYPH</name>
<evidence type="ECO:0000313" key="10">
    <source>
        <dbReference type="EMBL" id="PSJ63562.1"/>
    </source>
</evidence>
<evidence type="ECO:0000256" key="3">
    <source>
        <dbReference type="ARBA" id="ARBA00022553"/>
    </source>
</evidence>
<evidence type="ECO:0000256" key="8">
    <source>
        <dbReference type="SAM" id="Phobius"/>
    </source>
</evidence>
<feature type="transmembrane region" description="Helical" evidence="8">
    <location>
        <begin position="163"/>
        <end position="184"/>
    </location>
</feature>
<dbReference type="PANTHER" id="PTHR41523">
    <property type="entry name" value="TWO-COMPONENT SYSTEM SENSOR PROTEIN"/>
    <property type="match status" value="1"/>
</dbReference>
<dbReference type="EMBL" id="PXYL01000001">
    <property type="protein sequence ID" value="PSJ63562.1"/>
    <property type="molecule type" value="Genomic_DNA"/>
</dbReference>
<dbReference type="EC" id="2.7.13.3" evidence="2"/>
<feature type="transmembrane region" description="Helical" evidence="8">
    <location>
        <begin position="128"/>
        <end position="151"/>
    </location>
</feature>
<evidence type="ECO:0000256" key="2">
    <source>
        <dbReference type="ARBA" id="ARBA00012438"/>
    </source>
</evidence>
<dbReference type="SUPFAM" id="SSF55874">
    <property type="entry name" value="ATPase domain of HSP90 chaperone/DNA topoisomerase II/histidine kinase"/>
    <property type="match status" value="1"/>
</dbReference>
<dbReference type="InterPro" id="IPR036890">
    <property type="entry name" value="HATPase_C_sf"/>
</dbReference>
<protein>
    <recommendedName>
        <fullName evidence="2">histidine kinase</fullName>
        <ecNumber evidence="2">2.7.13.3</ecNumber>
    </recommendedName>
</protein>
<feature type="transmembrane region" description="Helical" evidence="8">
    <location>
        <begin position="204"/>
        <end position="227"/>
    </location>
</feature>
<accession>A0A2P7SM43</accession>
<dbReference type="SMART" id="SM00911">
    <property type="entry name" value="HWE_HK"/>
    <property type="match status" value="1"/>
</dbReference>
<feature type="transmembrane region" description="Helical" evidence="8">
    <location>
        <begin position="239"/>
        <end position="262"/>
    </location>
</feature>
<feature type="transmembrane region" description="Helical" evidence="8">
    <location>
        <begin position="98"/>
        <end position="116"/>
    </location>
</feature>